<evidence type="ECO:0000256" key="3">
    <source>
        <dbReference type="ARBA" id="ARBA00013253"/>
    </source>
</evidence>
<dbReference type="GO" id="GO:0003848">
    <property type="term" value="F:2-amino-4-hydroxy-6-hydroxymethyldihydropteridine diphosphokinase activity"/>
    <property type="evidence" value="ECO:0007669"/>
    <property type="project" value="UniProtKB-EC"/>
</dbReference>
<keyword evidence="11" id="KW-1185">Reference proteome</keyword>
<dbReference type="InterPro" id="IPR000550">
    <property type="entry name" value="Hppk"/>
</dbReference>
<keyword evidence="5" id="KW-0547">Nucleotide-binding</keyword>
<reference evidence="11" key="1">
    <citation type="journal article" date="2019" name="Int. J. Syst. Evol. Microbiol.">
        <title>The Global Catalogue of Microorganisms (GCM) 10K type strain sequencing project: providing services to taxonomists for standard genome sequencing and annotation.</title>
        <authorList>
            <consortium name="The Broad Institute Genomics Platform"/>
            <consortium name="The Broad Institute Genome Sequencing Center for Infectious Disease"/>
            <person name="Wu L."/>
            <person name="Ma J."/>
        </authorList>
    </citation>
    <scope>NUCLEOTIDE SEQUENCE [LARGE SCALE GENOMIC DNA]</scope>
    <source>
        <strain evidence="11">CAIM 431</strain>
    </source>
</reference>
<dbReference type="Gene3D" id="3.30.70.560">
    <property type="entry name" value="7,8-Dihydro-6-hydroxymethylpterin-pyrophosphokinase HPPK"/>
    <property type="match status" value="1"/>
</dbReference>
<evidence type="ECO:0000256" key="2">
    <source>
        <dbReference type="ARBA" id="ARBA00005051"/>
    </source>
</evidence>
<dbReference type="Proteomes" id="UP001597326">
    <property type="component" value="Unassembled WGS sequence"/>
</dbReference>
<dbReference type="Pfam" id="PF01288">
    <property type="entry name" value="HPPK"/>
    <property type="match status" value="1"/>
</dbReference>
<accession>A0ABW4RUZ6</accession>
<comment type="caution">
    <text evidence="10">The sequence shown here is derived from an EMBL/GenBank/DDBJ whole genome shotgun (WGS) entry which is preliminary data.</text>
</comment>
<comment type="catalytic activity">
    <reaction evidence="1">
        <text>6-hydroxymethyl-7,8-dihydropterin + ATP = (7,8-dihydropterin-6-yl)methyl diphosphate + AMP + H(+)</text>
        <dbReference type="Rhea" id="RHEA:11412"/>
        <dbReference type="ChEBI" id="CHEBI:15378"/>
        <dbReference type="ChEBI" id="CHEBI:30616"/>
        <dbReference type="ChEBI" id="CHEBI:44841"/>
        <dbReference type="ChEBI" id="CHEBI:72950"/>
        <dbReference type="ChEBI" id="CHEBI:456215"/>
        <dbReference type="EC" id="2.7.6.3"/>
    </reaction>
</comment>
<evidence type="ECO:0000256" key="6">
    <source>
        <dbReference type="ARBA" id="ARBA00022777"/>
    </source>
</evidence>
<feature type="domain" description="7,8-dihydro-6-hydroxymethylpterin-pyrophosphokinase" evidence="9">
    <location>
        <begin position="23"/>
        <end position="151"/>
    </location>
</feature>
<dbReference type="CDD" id="cd00483">
    <property type="entry name" value="HPPK"/>
    <property type="match status" value="1"/>
</dbReference>
<evidence type="ECO:0000313" key="10">
    <source>
        <dbReference type="EMBL" id="MFD1890106.1"/>
    </source>
</evidence>
<dbReference type="PANTHER" id="PTHR43071:SF1">
    <property type="entry name" value="2-AMINO-4-HYDROXY-6-HYDROXYMETHYLDIHYDROPTERIDINE PYROPHOSPHOKINASE"/>
    <property type="match status" value="1"/>
</dbReference>
<evidence type="ECO:0000256" key="5">
    <source>
        <dbReference type="ARBA" id="ARBA00022741"/>
    </source>
</evidence>
<protein>
    <recommendedName>
        <fullName evidence="3">2-amino-4-hydroxy-6-hydroxymethyldihydropteridine diphosphokinase</fullName>
        <ecNumber evidence="3">2.7.6.3</ecNumber>
    </recommendedName>
</protein>
<sequence>MTNPLVPDVDTLGDLKPIAKVVFSLGSNQGNSVDLLQSAVNALADTPDLIPVDLSSVYVTQPVGEVPDQPDFLNLVMVAETTIEPRILLERVHAIEAGLGRTRDIPGGPRTMDIDLVVVGRRQLQTETLTLPHPRAHERAFVLVPWQEIDPGAELPGIGSIDDLVASVDASGVRRSDETVELP</sequence>
<name>A0ABW4RUZ6_9ACTN</name>
<proteinExistence type="predicted"/>
<keyword evidence="6" id="KW-0418">Kinase</keyword>
<dbReference type="NCBIfam" id="TIGR01498">
    <property type="entry name" value="folK"/>
    <property type="match status" value="1"/>
</dbReference>
<evidence type="ECO:0000256" key="7">
    <source>
        <dbReference type="ARBA" id="ARBA00022840"/>
    </source>
</evidence>
<dbReference type="EC" id="2.7.6.3" evidence="3"/>
<keyword evidence="4 10" id="KW-0808">Transferase</keyword>
<dbReference type="SUPFAM" id="SSF55083">
    <property type="entry name" value="6-hydroxymethyl-7,8-dihydropterin pyrophosphokinase, HPPK"/>
    <property type="match status" value="1"/>
</dbReference>
<evidence type="ECO:0000259" key="9">
    <source>
        <dbReference type="Pfam" id="PF01288"/>
    </source>
</evidence>
<evidence type="ECO:0000256" key="1">
    <source>
        <dbReference type="ARBA" id="ARBA00000198"/>
    </source>
</evidence>
<evidence type="ECO:0000313" key="11">
    <source>
        <dbReference type="Proteomes" id="UP001597326"/>
    </source>
</evidence>
<keyword evidence="8" id="KW-0289">Folate biosynthesis</keyword>
<gene>
    <name evidence="10" type="primary">folK</name>
    <name evidence="10" type="ORF">ACFSCS_07905</name>
</gene>
<evidence type="ECO:0000256" key="8">
    <source>
        <dbReference type="ARBA" id="ARBA00022909"/>
    </source>
</evidence>
<dbReference type="RefSeq" id="WP_343873063.1">
    <property type="nucleotide sequence ID" value="NZ_BAAAIX010000013.1"/>
</dbReference>
<comment type="pathway">
    <text evidence="2">Cofactor biosynthesis; tetrahydrofolate biosynthesis; 2-amino-4-hydroxy-6-hydroxymethyl-7,8-dihydropteridine diphosphate from 7,8-dihydroneopterin triphosphate: step 4/4.</text>
</comment>
<dbReference type="InterPro" id="IPR035907">
    <property type="entry name" value="Hppk_sf"/>
</dbReference>
<dbReference type="EMBL" id="JBHUFZ010000016">
    <property type="protein sequence ID" value="MFD1890106.1"/>
    <property type="molecule type" value="Genomic_DNA"/>
</dbReference>
<evidence type="ECO:0000256" key="4">
    <source>
        <dbReference type="ARBA" id="ARBA00022679"/>
    </source>
</evidence>
<dbReference type="PANTHER" id="PTHR43071">
    <property type="entry name" value="2-AMINO-4-HYDROXY-6-HYDROXYMETHYLDIHYDROPTERIDINE PYROPHOSPHOKINASE"/>
    <property type="match status" value="1"/>
</dbReference>
<organism evidence="10 11">
    <name type="scientific">Luteococcus peritonei</name>
    <dbReference type="NCBI Taxonomy" id="88874"/>
    <lineage>
        <taxon>Bacteria</taxon>
        <taxon>Bacillati</taxon>
        <taxon>Actinomycetota</taxon>
        <taxon>Actinomycetes</taxon>
        <taxon>Propionibacteriales</taxon>
        <taxon>Propionibacteriaceae</taxon>
        <taxon>Luteococcus</taxon>
    </lineage>
</organism>
<keyword evidence="7" id="KW-0067">ATP-binding</keyword>